<dbReference type="PROSITE" id="PS50851">
    <property type="entry name" value="CHEW"/>
    <property type="match status" value="1"/>
</dbReference>
<dbReference type="PANTHER" id="PTHR22617:SF23">
    <property type="entry name" value="CHEMOTAXIS PROTEIN CHEW"/>
    <property type="match status" value="1"/>
</dbReference>
<organism evidence="2 3">
    <name type="scientific">Halovulum dunhuangense</name>
    <dbReference type="NCBI Taxonomy" id="1505036"/>
    <lineage>
        <taxon>Bacteria</taxon>
        <taxon>Pseudomonadati</taxon>
        <taxon>Pseudomonadota</taxon>
        <taxon>Alphaproteobacteria</taxon>
        <taxon>Rhodobacterales</taxon>
        <taxon>Paracoccaceae</taxon>
        <taxon>Halovulum</taxon>
    </lineage>
</organism>
<dbReference type="Gene3D" id="2.30.30.40">
    <property type="entry name" value="SH3 Domains"/>
    <property type="match status" value="1"/>
</dbReference>
<dbReference type="Proteomes" id="UP000572377">
    <property type="component" value="Unassembled WGS sequence"/>
</dbReference>
<dbReference type="InterPro" id="IPR002545">
    <property type="entry name" value="CheW-lke_dom"/>
</dbReference>
<evidence type="ECO:0000313" key="3">
    <source>
        <dbReference type="Proteomes" id="UP000572377"/>
    </source>
</evidence>
<accession>A0A849L1E4</accession>
<evidence type="ECO:0000313" key="2">
    <source>
        <dbReference type="EMBL" id="NNU80075.1"/>
    </source>
</evidence>
<dbReference type="Pfam" id="PF01584">
    <property type="entry name" value="CheW"/>
    <property type="match status" value="1"/>
</dbReference>
<dbReference type="InterPro" id="IPR039315">
    <property type="entry name" value="CheW"/>
</dbReference>
<dbReference type="GO" id="GO:0005829">
    <property type="term" value="C:cytosol"/>
    <property type="evidence" value="ECO:0007669"/>
    <property type="project" value="TreeGrafter"/>
</dbReference>
<comment type="caution">
    <text evidence="2">The sequence shown here is derived from an EMBL/GenBank/DDBJ whole genome shotgun (WGS) entry which is preliminary data.</text>
</comment>
<dbReference type="PANTHER" id="PTHR22617">
    <property type="entry name" value="CHEMOTAXIS SENSOR HISTIDINE KINASE-RELATED"/>
    <property type="match status" value="1"/>
</dbReference>
<dbReference type="GO" id="GO:0007165">
    <property type="term" value="P:signal transduction"/>
    <property type="evidence" value="ECO:0007669"/>
    <property type="project" value="InterPro"/>
</dbReference>
<name>A0A849L1E4_9RHOB</name>
<dbReference type="SUPFAM" id="SSF50341">
    <property type="entry name" value="CheW-like"/>
    <property type="match status" value="1"/>
</dbReference>
<gene>
    <name evidence="2" type="ORF">HMH01_06455</name>
</gene>
<feature type="domain" description="CheW-like" evidence="1">
    <location>
        <begin position="1"/>
        <end position="144"/>
    </location>
</feature>
<evidence type="ECO:0000259" key="1">
    <source>
        <dbReference type="PROSITE" id="PS50851"/>
    </source>
</evidence>
<proteinExistence type="predicted"/>
<dbReference type="GO" id="GO:0006935">
    <property type="term" value="P:chemotaxis"/>
    <property type="evidence" value="ECO:0007669"/>
    <property type="project" value="InterPro"/>
</dbReference>
<keyword evidence="3" id="KW-1185">Reference proteome</keyword>
<dbReference type="EMBL" id="JABFBC010000001">
    <property type="protein sequence ID" value="NNU80075.1"/>
    <property type="molecule type" value="Genomic_DNA"/>
</dbReference>
<dbReference type="InterPro" id="IPR036061">
    <property type="entry name" value="CheW-like_dom_sf"/>
</dbReference>
<reference evidence="2 3" key="1">
    <citation type="submission" date="2020-05" db="EMBL/GenBank/DDBJ databases">
        <title>Gimesia benthica sp. nov., a novel planctomycete isolated from a deep-sea water sample of the Northwest Indian Ocean.</title>
        <authorList>
            <person name="Wang J."/>
            <person name="Ruan C."/>
            <person name="Song L."/>
            <person name="Zhu Y."/>
            <person name="Li A."/>
            <person name="Zheng X."/>
            <person name="Wang L."/>
            <person name="Lu Z."/>
            <person name="Huang Y."/>
            <person name="Du W."/>
            <person name="Zhou Y."/>
            <person name="Huang L."/>
            <person name="Dai X."/>
        </authorList>
    </citation>
    <scope>NUCLEOTIDE SEQUENCE [LARGE SCALE GENOMIC DNA]</scope>
    <source>
        <strain evidence="2 3">YYQ-30</strain>
    </source>
</reference>
<dbReference type="Gene3D" id="2.40.50.180">
    <property type="entry name" value="CheA-289, Domain 4"/>
    <property type="match status" value="1"/>
</dbReference>
<protein>
    <submittedName>
        <fullName evidence="2">Chemotaxis protein CheW</fullName>
    </submittedName>
</protein>
<dbReference type="SMART" id="SM00260">
    <property type="entry name" value="CheW"/>
    <property type="match status" value="1"/>
</dbReference>
<dbReference type="AlphaFoldDB" id="A0A849L1E4"/>
<sequence length="155" mass="17017">MSALTLELGGEIFAIEASRVREVLDCVTVTEVPNAPPFVGGLLNVRGRVVPLADLRVKFAMKQTPPDENTRIVVLEIDLDGAPMIVGVVADRVHKVADIDLSDMEEAPRVGMRWRPEFLRGVARHEGQFIIVPDLERIVSETPSQDAAQALKQLV</sequence>